<dbReference type="PROSITE" id="PS50949">
    <property type="entry name" value="HTH_GNTR"/>
    <property type="match status" value="1"/>
</dbReference>
<evidence type="ECO:0000256" key="2">
    <source>
        <dbReference type="ARBA" id="ARBA00023125"/>
    </source>
</evidence>
<evidence type="ECO:0000259" key="4">
    <source>
        <dbReference type="PROSITE" id="PS50949"/>
    </source>
</evidence>
<dbReference type="SMART" id="SM00866">
    <property type="entry name" value="UTRA"/>
    <property type="match status" value="1"/>
</dbReference>
<dbReference type="InterPro" id="IPR036390">
    <property type="entry name" value="WH_DNA-bd_sf"/>
</dbReference>
<dbReference type="GO" id="GO:0003677">
    <property type="term" value="F:DNA binding"/>
    <property type="evidence" value="ECO:0007669"/>
    <property type="project" value="UniProtKB-KW"/>
</dbReference>
<evidence type="ECO:0000313" key="6">
    <source>
        <dbReference type="Proteomes" id="UP001205748"/>
    </source>
</evidence>
<dbReference type="PANTHER" id="PTHR44846:SF1">
    <property type="entry name" value="MANNOSYL-D-GLYCERATE TRANSPORT_METABOLISM SYSTEM REPRESSOR MNGR-RELATED"/>
    <property type="match status" value="1"/>
</dbReference>
<dbReference type="SUPFAM" id="SSF46785">
    <property type="entry name" value="Winged helix' DNA-binding domain"/>
    <property type="match status" value="1"/>
</dbReference>
<evidence type="ECO:0000313" key="5">
    <source>
        <dbReference type="EMBL" id="MCR1899107.1"/>
    </source>
</evidence>
<dbReference type="SMART" id="SM00345">
    <property type="entry name" value="HTH_GNTR"/>
    <property type="match status" value="1"/>
</dbReference>
<accession>A0AAE3HGL5</accession>
<dbReference type="Gene3D" id="3.40.1410.10">
    <property type="entry name" value="Chorismate lyase-like"/>
    <property type="match status" value="1"/>
</dbReference>
<name>A0AAE3HGL5_9FIRM</name>
<dbReference type="Pfam" id="PF07702">
    <property type="entry name" value="UTRA"/>
    <property type="match status" value="1"/>
</dbReference>
<keyword evidence="2" id="KW-0238">DNA-binding</keyword>
<dbReference type="InterPro" id="IPR036388">
    <property type="entry name" value="WH-like_DNA-bd_sf"/>
</dbReference>
<evidence type="ECO:0000256" key="1">
    <source>
        <dbReference type="ARBA" id="ARBA00023015"/>
    </source>
</evidence>
<dbReference type="CDD" id="cd07377">
    <property type="entry name" value="WHTH_GntR"/>
    <property type="match status" value="1"/>
</dbReference>
<dbReference type="GO" id="GO:0003700">
    <property type="term" value="F:DNA-binding transcription factor activity"/>
    <property type="evidence" value="ECO:0007669"/>
    <property type="project" value="InterPro"/>
</dbReference>
<dbReference type="PRINTS" id="PR00035">
    <property type="entry name" value="HTHGNTR"/>
</dbReference>
<comment type="caution">
    <text evidence="5">The sequence shown here is derived from an EMBL/GenBank/DDBJ whole genome shotgun (WGS) entry which is preliminary data.</text>
</comment>
<organism evidence="5 6">
    <name type="scientific">Irregularibacter muris</name>
    <dbReference type="NCBI Taxonomy" id="1796619"/>
    <lineage>
        <taxon>Bacteria</taxon>
        <taxon>Bacillati</taxon>
        <taxon>Bacillota</taxon>
        <taxon>Clostridia</taxon>
        <taxon>Eubacteriales</taxon>
        <taxon>Eubacteriaceae</taxon>
        <taxon>Irregularibacter</taxon>
    </lineage>
</organism>
<dbReference type="GO" id="GO:0045892">
    <property type="term" value="P:negative regulation of DNA-templated transcription"/>
    <property type="evidence" value="ECO:0007669"/>
    <property type="project" value="TreeGrafter"/>
</dbReference>
<dbReference type="RefSeq" id="WP_257531113.1">
    <property type="nucleotide sequence ID" value="NZ_JANKAS010000007.1"/>
</dbReference>
<dbReference type="SUPFAM" id="SSF64288">
    <property type="entry name" value="Chorismate lyase-like"/>
    <property type="match status" value="1"/>
</dbReference>
<feature type="domain" description="HTH gntR-type" evidence="4">
    <location>
        <begin position="1"/>
        <end position="68"/>
    </location>
</feature>
<dbReference type="InterPro" id="IPR000524">
    <property type="entry name" value="Tscrpt_reg_HTH_GntR"/>
</dbReference>
<keyword evidence="3" id="KW-0804">Transcription</keyword>
<keyword evidence="6" id="KW-1185">Reference proteome</keyword>
<dbReference type="AlphaFoldDB" id="A0AAE3HGL5"/>
<protein>
    <submittedName>
        <fullName evidence="5">GntR family transcriptional regulator</fullName>
    </submittedName>
</protein>
<dbReference type="Pfam" id="PF00392">
    <property type="entry name" value="GntR"/>
    <property type="match status" value="1"/>
</dbReference>
<dbReference type="Gene3D" id="1.10.10.10">
    <property type="entry name" value="Winged helix-like DNA-binding domain superfamily/Winged helix DNA-binding domain"/>
    <property type="match status" value="1"/>
</dbReference>
<reference evidence="5" key="1">
    <citation type="submission" date="2022-07" db="EMBL/GenBank/DDBJ databases">
        <title>Enhanced cultured diversity of the mouse gut microbiota enables custom-made synthetic communities.</title>
        <authorList>
            <person name="Afrizal A."/>
        </authorList>
    </citation>
    <scope>NUCLEOTIDE SEQUENCE</scope>
    <source>
        <strain evidence="5">DSM 28593</strain>
    </source>
</reference>
<dbReference type="Proteomes" id="UP001205748">
    <property type="component" value="Unassembled WGS sequence"/>
</dbReference>
<sequence>MKYINVYKDIKGKILKGIYPPGATLEGEEIFCEMYGLSRTTIRKAIAKLKQDGYVHSRQGSGIFVNPPEFYEEKSLTTISERIDKTENIETTVLDFKTIEADEELSEIFNLSIGSKLFYYTRVRKIVDSHNVLEKTYMPYYLFKDFNKDIIKKSVSKYIEKDCHYTISHDIKNIKAINVDKELAQLLNMEEGSATLQIQHKVYLNKSILAQYTLEIQTKNNIRFVAVR</sequence>
<dbReference type="EMBL" id="JANKAS010000007">
    <property type="protein sequence ID" value="MCR1899107.1"/>
    <property type="molecule type" value="Genomic_DNA"/>
</dbReference>
<keyword evidence="1" id="KW-0805">Transcription regulation</keyword>
<gene>
    <name evidence="5" type="ORF">NSA47_08940</name>
</gene>
<dbReference type="InterPro" id="IPR028978">
    <property type="entry name" value="Chorismate_lyase_/UTRA_dom_sf"/>
</dbReference>
<evidence type="ECO:0000256" key="3">
    <source>
        <dbReference type="ARBA" id="ARBA00023163"/>
    </source>
</evidence>
<dbReference type="InterPro" id="IPR050679">
    <property type="entry name" value="Bact_HTH_transcr_reg"/>
</dbReference>
<proteinExistence type="predicted"/>
<dbReference type="InterPro" id="IPR011663">
    <property type="entry name" value="UTRA"/>
</dbReference>
<dbReference type="PANTHER" id="PTHR44846">
    <property type="entry name" value="MANNOSYL-D-GLYCERATE TRANSPORT/METABOLISM SYSTEM REPRESSOR MNGR-RELATED"/>
    <property type="match status" value="1"/>
</dbReference>